<keyword evidence="2 5" id="KW-0812">Transmembrane</keyword>
<dbReference type="Pfam" id="PF04688">
    <property type="entry name" value="Holin_SPP1"/>
    <property type="match status" value="1"/>
</dbReference>
<organism evidence="6 7">
    <name type="scientific">Anaerofustis stercorihominis</name>
    <dbReference type="NCBI Taxonomy" id="214853"/>
    <lineage>
        <taxon>Bacteria</taxon>
        <taxon>Bacillati</taxon>
        <taxon>Bacillota</taxon>
        <taxon>Clostridia</taxon>
        <taxon>Eubacteriales</taxon>
        <taxon>Eubacteriaceae</taxon>
        <taxon>Anaerofustis</taxon>
    </lineage>
</organism>
<evidence type="ECO:0000256" key="5">
    <source>
        <dbReference type="SAM" id="Phobius"/>
    </source>
</evidence>
<dbReference type="EMBL" id="QUSM01000004">
    <property type="protein sequence ID" value="RGD73757.1"/>
    <property type="molecule type" value="Genomic_DNA"/>
</dbReference>
<gene>
    <name evidence="6" type="ORF">DW687_08220</name>
</gene>
<comment type="subcellular location">
    <subcellularLocation>
        <location evidence="1">Membrane</location>
    </subcellularLocation>
</comment>
<keyword evidence="3 5" id="KW-1133">Transmembrane helix</keyword>
<evidence type="ECO:0000313" key="6">
    <source>
        <dbReference type="EMBL" id="RGD73757.1"/>
    </source>
</evidence>
<dbReference type="AlphaFoldDB" id="A0A3E3DWW9"/>
<name>A0A3E3DWW9_9FIRM</name>
<evidence type="ECO:0000256" key="3">
    <source>
        <dbReference type="ARBA" id="ARBA00022989"/>
    </source>
</evidence>
<evidence type="ECO:0000256" key="4">
    <source>
        <dbReference type="ARBA" id="ARBA00023136"/>
    </source>
</evidence>
<sequence>MKKIDLKGVTADTIARMIFLLVSMINGAAAIFGFTKLDIDENTIYTVVTGVSVIVSAVIGFWKNNSFTSAAIEGDNLKNALKSGDVTKEDLKAVEEVEEYDMDDFLSEEELKEMDID</sequence>
<keyword evidence="4 5" id="KW-0472">Membrane</keyword>
<dbReference type="GO" id="GO:0016020">
    <property type="term" value="C:membrane"/>
    <property type="evidence" value="ECO:0007669"/>
    <property type="project" value="UniProtKB-SubCell"/>
</dbReference>
<evidence type="ECO:0000256" key="2">
    <source>
        <dbReference type="ARBA" id="ARBA00022692"/>
    </source>
</evidence>
<dbReference type="InterPro" id="IPR006479">
    <property type="entry name" value="Holin"/>
</dbReference>
<feature type="transmembrane region" description="Helical" evidence="5">
    <location>
        <begin position="12"/>
        <end position="32"/>
    </location>
</feature>
<proteinExistence type="predicted"/>
<dbReference type="Proteomes" id="UP000261212">
    <property type="component" value="Unassembled WGS sequence"/>
</dbReference>
<evidence type="ECO:0008006" key="8">
    <source>
        <dbReference type="Google" id="ProtNLM"/>
    </source>
</evidence>
<evidence type="ECO:0000313" key="7">
    <source>
        <dbReference type="Proteomes" id="UP000261212"/>
    </source>
</evidence>
<feature type="transmembrane region" description="Helical" evidence="5">
    <location>
        <begin position="44"/>
        <end position="62"/>
    </location>
</feature>
<dbReference type="RefSeq" id="WP_117532381.1">
    <property type="nucleotide sequence ID" value="NZ_QUSM01000004.1"/>
</dbReference>
<accession>A0A3E3DWW9</accession>
<evidence type="ECO:0000256" key="1">
    <source>
        <dbReference type="ARBA" id="ARBA00004370"/>
    </source>
</evidence>
<reference evidence="6 7" key="1">
    <citation type="submission" date="2018-08" db="EMBL/GenBank/DDBJ databases">
        <title>A genome reference for cultivated species of the human gut microbiota.</title>
        <authorList>
            <person name="Zou Y."/>
            <person name="Xue W."/>
            <person name="Luo G."/>
        </authorList>
    </citation>
    <scope>NUCLEOTIDE SEQUENCE [LARGE SCALE GENOMIC DNA]</scope>
    <source>
        <strain evidence="6 7">AM25-6</strain>
    </source>
</reference>
<comment type="caution">
    <text evidence="6">The sequence shown here is derived from an EMBL/GenBank/DDBJ whole genome shotgun (WGS) entry which is preliminary data.</text>
</comment>
<protein>
    <recommendedName>
        <fullName evidence="8">Phage holin</fullName>
    </recommendedName>
</protein>